<sequence length="328" mass="38407">MYDFTDSLISVASLSVICLLLIFTISLVIILPIYRKIYKINHERDCVVPVYPITNHFYKSIIFLAFFISIGIPILIIGCIYAKEYSVTALFMVLYILVAYFITVIITTVQNFLIFAISLQSKIFSKLIKWFYFIIIVENIFVRGFKVSCLLKTINNETNLTLNDDYIECSEIYDLYYMGSYIFSDVLVFIASILYLIMMRHVRKIRKRTEDHIKTRPERYLLYQTLLIFLTRMFAFPLIAIVIMTNSLTADVLFFIFMLTDITTTPFIIQVSYLVCNKDQTKTFVWTEIRKFSWICDCLKICSQDNSVPDIRLDNIENEENTNNTTVA</sequence>
<dbReference type="EMBL" id="CANHGI010000001">
    <property type="protein sequence ID" value="CAI5438975.1"/>
    <property type="molecule type" value="Genomic_DNA"/>
</dbReference>
<feature type="transmembrane region" description="Helical" evidence="1">
    <location>
        <begin position="175"/>
        <end position="199"/>
    </location>
</feature>
<feature type="transmembrane region" description="Helical" evidence="1">
    <location>
        <begin position="252"/>
        <end position="276"/>
    </location>
</feature>
<dbReference type="Pfam" id="PF10325">
    <property type="entry name" value="7TM_GPCR_Srz"/>
    <property type="match status" value="1"/>
</dbReference>
<evidence type="ECO:0000313" key="3">
    <source>
        <dbReference type="Proteomes" id="UP001152747"/>
    </source>
</evidence>
<evidence type="ECO:0000313" key="2">
    <source>
        <dbReference type="EMBL" id="CAI5438975.1"/>
    </source>
</evidence>
<dbReference type="AlphaFoldDB" id="A0A9P1I3G7"/>
<protein>
    <submittedName>
        <fullName evidence="2">Uncharacterized protein</fullName>
    </submittedName>
</protein>
<evidence type="ECO:0000256" key="1">
    <source>
        <dbReference type="SAM" id="Phobius"/>
    </source>
</evidence>
<feature type="transmembrane region" description="Helical" evidence="1">
    <location>
        <begin position="130"/>
        <end position="155"/>
    </location>
</feature>
<keyword evidence="3" id="KW-1185">Reference proteome</keyword>
<proteinExistence type="predicted"/>
<accession>A0A9P1I3G7</accession>
<comment type="caution">
    <text evidence="2">The sequence shown here is derived from an EMBL/GenBank/DDBJ whole genome shotgun (WGS) entry which is preliminary data.</text>
</comment>
<reference evidence="2" key="1">
    <citation type="submission" date="2022-11" db="EMBL/GenBank/DDBJ databases">
        <authorList>
            <person name="Kikuchi T."/>
        </authorList>
    </citation>
    <scope>NUCLEOTIDE SEQUENCE</scope>
    <source>
        <strain evidence="2">PS1010</strain>
    </source>
</reference>
<dbReference type="InterPro" id="IPR018817">
    <property type="entry name" value="7TM_GPCR_serpentine_rcpt_Srz"/>
</dbReference>
<feature type="transmembrane region" description="Helical" evidence="1">
    <location>
        <begin position="220"/>
        <end position="246"/>
    </location>
</feature>
<dbReference type="PANTHER" id="PTHR31720:SF4">
    <property type="entry name" value="SERPENTINE RECEPTOR, CLASS Z"/>
    <property type="match status" value="1"/>
</dbReference>
<organism evidence="2 3">
    <name type="scientific">Caenorhabditis angaria</name>
    <dbReference type="NCBI Taxonomy" id="860376"/>
    <lineage>
        <taxon>Eukaryota</taxon>
        <taxon>Metazoa</taxon>
        <taxon>Ecdysozoa</taxon>
        <taxon>Nematoda</taxon>
        <taxon>Chromadorea</taxon>
        <taxon>Rhabditida</taxon>
        <taxon>Rhabditina</taxon>
        <taxon>Rhabditomorpha</taxon>
        <taxon>Rhabditoidea</taxon>
        <taxon>Rhabditidae</taxon>
        <taxon>Peloderinae</taxon>
        <taxon>Caenorhabditis</taxon>
    </lineage>
</organism>
<keyword evidence="1" id="KW-0472">Membrane</keyword>
<gene>
    <name evidence="2" type="ORF">CAMP_LOCUS1612</name>
</gene>
<keyword evidence="1" id="KW-0812">Transmembrane</keyword>
<dbReference type="OrthoDB" id="5859983at2759"/>
<dbReference type="PANTHER" id="PTHR31720">
    <property type="entry name" value="SERPENTINE RECEPTOR, CLASS Z-RELATED"/>
    <property type="match status" value="1"/>
</dbReference>
<feature type="transmembrane region" description="Helical" evidence="1">
    <location>
        <begin position="89"/>
        <end position="118"/>
    </location>
</feature>
<name>A0A9P1I3G7_9PELO</name>
<keyword evidence="1" id="KW-1133">Transmembrane helix</keyword>
<feature type="transmembrane region" description="Helical" evidence="1">
    <location>
        <begin position="61"/>
        <end position="83"/>
    </location>
</feature>
<dbReference type="Proteomes" id="UP001152747">
    <property type="component" value="Unassembled WGS sequence"/>
</dbReference>
<feature type="transmembrane region" description="Helical" evidence="1">
    <location>
        <begin position="12"/>
        <end position="34"/>
    </location>
</feature>